<evidence type="ECO:0000313" key="2">
    <source>
        <dbReference type="EMBL" id="MCI35658.1"/>
    </source>
</evidence>
<organism evidence="2 3">
    <name type="scientific">Trifolium medium</name>
    <dbReference type="NCBI Taxonomy" id="97028"/>
    <lineage>
        <taxon>Eukaryota</taxon>
        <taxon>Viridiplantae</taxon>
        <taxon>Streptophyta</taxon>
        <taxon>Embryophyta</taxon>
        <taxon>Tracheophyta</taxon>
        <taxon>Spermatophyta</taxon>
        <taxon>Magnoliopsida</taxon>
        <taxon>eudicotyledons</taxon>
        <taxon>Gunneridae</taxon>
        <taxon>Pentapetalae</taxon>
        <taxon>rosids</taxon>
        <taxon>fabids</taxon>
        <taxon>Fabales</taxon>
        <taxon>Fabaceae</taxon>
        <taxon>Papilionoideae</taxon>
        <taxon>50 kb inversion clade</taxon>
        <taxon>NPAAA clade</taxon>
        <taxon>Hologalegina</taxon>
        <taxon>IRL clade</taxon>
        <taxon>Trifolieae</taxon>
        <taxon>Trifolium</taxon>
    </lineage>
</organism>
<accession>A0A392RGB6</accession>
<evidence type="ECO:0000313" key="3">
    <source>
        <dbReference type="Proteomes" id="UP000265520"/>
    </source>
</evidence>
<feature type="compositionally biased region" description="Polar residues" evidence="1">
    <location>
        <begin position="17"/>
        <end position="26"/>
    </location>
</feature>
<proteinExistence type="predicted"/>
<dbReference type="AlphaFoldDB" id="A0A392RGB6"/>
<keyword evidence="3" id="KW-1185">Reference proteome</keyword>
<feature type="compositionally biased region" description="Basic and acidic residues" evidence="1">
    <location>
        <begin position="27"/>
        <end position="37"/>
    </location>
</feature>
<feature type="region of interest" description="Disordered" evidence="1">
    <location>
        <begin position="1"/>
        <end position="37"/>
    </location>
</feature>
<sequence length="75" mass="8718">MKRARQNQERRWHAKQTGKSLQQSKGKGNEGDEGRYQRVMDTKDFEAILYALRQSSRDGQWRIQEPGAGVQTILL</sequence>
<reference evidence="2 3" key="1">
    <citation type="journal article" date="2018" name="Front. Plant Sci.">
        <title>Red Clover (Trifolium pratense) and Zigzag Clover (T. medium) - A Picture of Genomic Similarities and Differences.</title>
        <authorList>
            <person name="Dluhosova J."/>
            <person name="Istvanek J."/>
            <person name="Nedelnik J."/>
            <person name="Repkova J."/>
        </authorList>
    </citation>
    <scope>NUCLEOTIDE SEQUENCE [LARGE SCALE GENOMIC DNA]</scope>
    <source>
        <strain evidence="3">cv. 10/8</strain>
        <tissue evidence="2">Leaf</tissue>
    </source>
</reference>
<dbReference type="EMBL" id="LXQA010225583">
    <property type="protein sequence ID" value="MCI35658.1"/>
    <property type="molecule type" value="Genomic_DNA"/>
</dbReference>
<protein>
    <submittedName>
        <fullName evidence="2">Uncharacterized protein</fullName>
    </submittedName>
</protein>
<evidence type="ECO:0000256" key="1">
    <source>
        <dbReference type="SAM" id="MobiDB-lite"/>
    </source>
</evidence>
<comment type="caution">
    <text evidence="2">The sequence shown here is derived from an EMBL/GenBank/DDBJ whole genome shotgun (WGS) entry which is preliminary data.</text>
</comment>
<dbReference type="Proteomes" id="UP000265520">
    <property type="component" value="Unassembled WGS sequence"/>
</dbReference>
<name>A0A392RGB6_9FABA</name>
<feature type="compositionally biased region" description="Basic and acidic residues" evidence="1">
    <location>
        <begin position="1"/>
        <end position="11"/>
    </location>
</feature>